<dbReference type="Gene3D" id="3.30.70.240">
    <property type="match status" value="1"/>
</dbReference>
<evidence type="ECO:0000256" key="6">
    <source>
        <dbReference type="ARBA" id="ARBA00022842"/>
    </source>
</evidence>
<dbReference type="AlphaFoldDB" id="A0A1W1BCV0"/>
<evidence type="ECO:0000256" key="3">
    <source>
        <dbReference type="ARBA" id="ARBA00022723"/>
    </source>
</evidence>
<gene>
    <name evidence="8" type="ORF">MNB_SV-6-1723</name>
</gene>
<comment type="cofactor">
    <cofactor evidence="1">
        <name>Mg(2+)</name>
        <dbReference type="ChEBI" id="CHEBI:18420"/>
    </cofactor>
</comment>
<evidence type="ECO:0000256" key="7">
    <source>
        <dbReference type="ARBA" id="ARBA00023118"/>
    </source>
</evidence>
<keyword evidence="4" id="KW-0255">Endonuclease</keyword>
<dbReference type="PANTHER" id="PTHR34405:SF3">
    <property type="entry name" value="CRISPR-ASSOCIATED ENDORIBONUCLEASE CAS2 3"/>
    <property type="match status" value="1"/>
</dbReference>
<dbReference type="PANTHER" id="PTHR34405">
    <property type="entry name" value="CRISPR-ASSOCIATED ENDORIBONUCLEASE CAS2"/>
    <property type="match status" value="1"/>
</dbReference>
<dbReference type="GO" id="GO:0046872">
    <property type="term" value="F:metal ion binding"/>
    <property type="evidence" value="ECO:0007669"/>
    <property type="project" value="UniProtKB-KW"/>
</dbReference>
<name>A0A1W1BCV0_9ZZZZ</name>
<sequence length="94" mass="11145">MQRYVVAYDIPSNKRRVKIGEILEVYGKRVNYSVFEIEVQTKAQKKILESKLLKIVKPKEDSLRFYNICEDCAKKSWSLGEENAPFERDAVYYF</sequence>
<keyword evidence="7" id="KW-0051">Antiviral defense</keyword>
<proteinExistence type="inferred from homology"/>
<dbReference type="SUPFAM" id="SSF143430">
    <property type="entry name" value="TTP0101/SSO1404-like"/>
    <property type="match status" value="1"/>
</dbReference>
<dbReference type="GO" id="GO:0016787">
    <property type="term" value="F:hydrolase activity"/>
    <property type="evidence" value="ECO:0007669"/>
    <property type="project" value="UniProtKB-KW"/>
</dbReference>
<evidence type="ECO:0000256" key="5">
    <source>
        <dbReference type="ARBA" id="ARBA00022801"/>
    </source>
</evidence>
<dbReference type="InterPro" id="IPR019199">
    <property type="entry name" value="Virulence_VapD/CRISPR_Cas2"/>
</dbReference>
<dbReference type="GO" id="GO:0051607">
    <property type="term" value="P:defense response to virus"/>
    <property type="evidence" value="ECO:0007669"/>
    <property type="project" value="UniProtKB-KW"/>
</dbReference>
<evidence type="ECO:0000313" key="8">
    <source>
        <dbReference type="EMBL" id="SFV51364.1"/>
    </source>
</evidence>
<dbReference type="PIRSF" id="PIRSF032582">
    <property type="entry name" value="Cas2"/>
    <property type="match status" value="1"/>
</dbReference>
<protein>
    <submittedName>
        <fullName evidence="8">CRISPR-associated protein Cas2</fullName>
    </submittedName>
</protein>
<accession>A0A1W1BCV0</accession>
<evidence type="ECO:0000256" key="4">
    <source>
        <dbReference type="ARBA" id="ARBA00022759"/>
    </source>
</evidence>
<dbReference type="CDD" id="cd09725">
    <property type="entry name" value="Cas2_I_II_III"/>
    <property type="match status" value="1"/>
</dbReference>
<dbReference type="HAMAP" id="MF_01471">
    <property type="entry name" value="Cas2"/>
    <property type="match status" value="1"/>
</dbReference>
<dbReference type="Pfam" id="PF09827">
    <property type="entry name" value="CRISPR_Cas2"/>
    <property type="match status" value="1"/>
</dbReference>
<keyword evidence="2" id="KW-0540">Nuclease</keyword>
<keyword evidence="3" id="KW-0479">Metal-binding</keyword>
<evidence type="ECO:0000256" key="2">
    <source>
        <dbReference type="ARBA" id="ARBA00022722"/>
    </source>
</evidence>
<dbReference type="NCBIfam" id="TIGR01573">
    <property type="entry name" value="cas2"/>
    <property type="match status" value="1"/>
</dbReference>
<dbReference type="GO" id="GO:0043571">
    <property type="term" value="P:maintenance of CRISPR repeat elements"/>
    <property type="evidence" value="ECO:0007669"/>
    <property type="project" value="InterPro"/>
</dbReference>
<evidence type="ECO:0000256" key="1">
    <source>
        <dbReference type="ARBA" id="ARBA00001946"/>
    </source>
</evidence>
<dbReference type="InterPro" id="IPR021127">
    <property type="entry name" value="CRISPR_associated_Cas2"/>
</dbReference>
<dbReference type="EMBL" id="FPHC01000021">
    <property type="protein sequence ID" value="SFV51364.1"/>
    <property type="molecule type" value="Genomic_DNA"/>
</dbReference>
<dbReference type="GO" id="GO:0004521">
    <property type="term" value="F:RNA endonuclease activity"/>
    <property type="evidence" value="ECO:0007669"/>
    <property type="project" value="InterPro"/>
</dbReference>
<keyword evidence="6" id="KW-0460">Magnesium</keyword>
<reference evidence="8" key="1">
    <citation type="submission" date="2016-10" db="EMBL/GenBank/DDBJ databases">
        <authorList>
            <person name="de Groot N.N."/>
        </authorList>
    </citation>
    <scope>NUCLEOTIDE SEQUENCE</scope>
</reference>
<organism evidence="8">
    <name type="scientific">hydrothermal vent metagenome</name>
    <dbReference type="NCBI Taxonomy" id="652676"/>
    <lineage>
        <taxon>unclassified sequences</taxon>
        <taxon>metagenomes</taxon>
        <taxon>ecological metagenomes</taxon>
    </lineage>
</organism>
<keyword evidence="5" id="KW-0378">Hydrolase</keyword>